<accession>A0ABZ2F3P8</accession>
<dbReference type="EC" id="5.1.1.-" evidence="5"/>
<dbReference type="CDD" id="cd03319">
    <property type="entry name" value="L-Ala-DL-Glu_epimerase"/>
    <property type="match status" value="1"/>
</dbReference>
<dbReference type="InterPro" id="IPR013341">
    <property type="entry name" value="Mandelate_racemase_N_dom"/>
</dbReference>
<dbReference type="Gene3D" id="3.20.20.120">
    <property type="entry name" value="Enolase-like C-terminal domain"/>
    <property type="match status" value="1"/>
</dbReference>
<keyword evidence="4 5" id="KW-0413">Isomerase</keyword>
<dbReference type="Pfam" id="PF13378">
    <property type="entry name" value="MR_MLE_C"/>
    <property type="match status" value="1"/>
</dbReference>
<evidence type="ECO:0000256" key="4">
    <source>
        <dbReference type="ARBA" id="ARBA00023235"/>
    </source>
</evidence>
<dbReference type="Pfam" id="PF02746">
    <property type="entry name" value="MR_MLE_N"/>
    <property type="match status" value="1"/>
</dbReference>
<dbReference type="InterPro" id="IPR029065">
    <property type="entry name" value="Enolase_C-like"/>
</dbReference>
<dbReference type="SFLD" id="SFLDS00001">
    <property type="entry name" value="Enolase"/>
    <property type="match status" value="1"/>
</dbReference>
<dbReference type="InterPro" id="IPR034603">
    <property type="entry name" value="Dipeptide_epimerase"/>
</dbReference>
<dbReference type="SMART" id="SM00922">
    <property type="entry name" value="MR_MLE"/>
    <property type="match status" value="1"/>
</dbReference>
<evidence type="ECO:0000256" key="3">
    <source>
        <dbReference type="ARBA" id="ARBA00022842"/>
    </source>
</evidence>
<organism evidence="7 8">
    <name type="scientific">Methylococcus capsulatus</name>
    <dbReference type="NCBI Taxonomy" id="414"/>
    <lineage>
        <taxon>Bacteria</taxon>
        <taxon>Pseudomonadati</taxon>
        <taxon>Pseudomonadota</taxon>
        <taxon>Gammaproteobacteria</taxon>
        <taxon>Methylococcales</taxon>
        <taxon>Methylococcaceae</taxon>
        <taxon>Methylococcus</taxon>
    </lineage>
</organism>
<dbReference type="EMBL" id="CP104311">
    <property type="protein sequence ID" value="WWF01761.1"/>
    <property type="molecule type" value="Genomic_DNA"/>
</dbReference>
<evidence type="ECO:0000259" key="6">
    <source>
        <dbReference type="SMART" id="SM00922"/>
    </source>
</evidence>
<dbReference type="InterPro" id="IPR029017">
    <property type="entry name" value="Enolase-like_N"/>
</dbReference>
<keyword evidence="8" id="KW-1185">Reference proteome</keyword>
<reference evidence="7 8" key="1">
    <citation type="submission" date="2022-09" db="EMBL/GenBank/DDBJ databases">
        <authorList>
            <person name="Giprobiosintez L."/>
        </authorList>
    </citation>
    <scope>NUCLEOTIDE SEQUENCE [LARGE SCALE GENOMIC DNA]</scope>
    <source>
        <strain evidence="8">VKPM-B-12549 (GBS-15)</strain>
    </source>
</reference>
<evidence type="ECO:0000256" key="5">
    <source>
        <dbReference type="RuleBase" id="RU366006"/>
    </source>
</evidence>
<dbReference type="SFLD" id="SFLDG00180">
    <property type="entry name" value="muconate_cycloisomerase"/>
    <property type="match status" value="1"/>
</dbReference>
<gene>
    <name evidence="7" type="ORF">N4J17_15030</name>
</gene>
<feature type="domain" description="Mandelate racemase/muconate lactonizing enzyme C-terminal" evidence="6">
    <location>
        <begin position="142"/>
        <end position="237"/>
    </location>
</feature>
<comment type="cofactor">
    <cofactor evidence="5">
        <name>Mg(2+)</name>
        <dbReference type="ChEBI" id="CHEBI:18420"/>
    </cofactor>
    <text evidence="5">Binds 1 Mg(2+) ion per subunit.</text>
</comment>
<evidence type="ECO:0000313" key="7">
    <source>
        <dbReference type="EMBL" id="WWF01761.1"/>
    </source>
</evidence>
<dbReference type="RefSeq" id="WP_198322543.1">
    <property type="nucleotide sequence ID" value="NZ_CP104311.1"/>
</dbReference>
<dbReference type="Gene3D" id="3.30.390.10">
    <property type="entry name" value="Enolase-like, N-terminal domain"/>
    <property type="match status" value="1"/>
</dbReference>
<protein>
    <recommendedName>
        <fullName evidence="5">Dipeptide epimerase</fullName>
        <ecNumber evidence="5">5.1.1.-</ecNumber>
    </recommendedName>
</protein>
<evidence type="ECO:0000256" key="1">
    <source>
        <dbReference type="ARBA" id="ARBA00008031"/>
    </source>
</evidence>
<dbReference type="Proteomes" id="UP001359308">
    <property type="component" value="Chromosome"/>
</dbReference>
<dbReference type="InterPro" id="IPR013342">
    <property type="entry name" value="Mandelate_racemase_C"/>
</dbReference>
<dbReference type="SUPFAM" id="SSF51604">
    <property type="entry name" value="Enolase C-terminal domain-like"/>
    <property type="match status" value="1"/>
</dbReference>
<sequence>MKIAEIRTRTEHFPLTRPYRIVFRSVEEVDNVIIEIRTGDGLLGLGAASPEHHVTGETLEACRTALEPERLGWLLGRDIRTLPRLCRELAERLPAVPAARAALDMALHDLFAQALDLPLVEVLGRAHDSLPTSVTIGIKPVEETLAEACEYLALGFRVLKVKLCGEETEDLERLHRLHETLAKRAILRVDPNQSYDIDGLLRLEQRGQALGIEFIEQPFPAQRTNWLRALPKAIRRRIAADESLLSPADAFALAAPPAACGIFNIKLMKCGGLAPAQCIATIAEAAGIELMWGCMDESRISIAAALHAALACPATRYLDLDGSFDLARDVAEGGFILEDGRLRVTERPGLGLTYMD</sequence>
<keyword evidence="3 5" id="KW-0460">Magnesium</keyword>
<dbReference type="SUPFAM" id="SSF54826">
    <property type="entry name" value="Enolase N-terminal domain-like"/>
    <property type="match status" value="1"/>
</dbReference>
<evidence type="ECO:0000256" key="2">
    <source>
        <dbReference type="ARBA" id="ARBA00022723"/>
    </source>
</evidence>
<dbReference type="PANTHER" id="PTHR48073:SF2">
    <property type="entry name" value="O-SUCCINYLBENZOATE SYNTHASE"/>
    <property type="match status" value="1"/>
</dbReference>
<proteinExistence type="inferred from homology"/>
<name>A0ABZ2F3P8_METCP</name>
<keyword evidence="2 5" id="KW-0479">Metal-binding</keyword>
<comment type="similarity">
    <text evidence="1 5">Belongs to the mandelate racemase/muconate lactonizing enzyme family.</text>
</comment>
<dbReference type="InterPro" id="IPR036849">
    <property type="entry name" value="Enolase-like_C_sf"/>
</dbReference>
<evidence type="ECO:0000313" key="8">
    <source>
        <dbReference type="Proteomes" id="UP001359308"/>
    </source>
</evidence>
<dbReference type="PANTHER" id="PTHR48073">
    <property type="entry name" value="O-SUCCINYLBENZOATE SYNTHASE-RELATED"/>
    <property type="match status" value="1"/>
</dbReference>